<keyword evidence="5" id="KW-1185">Reference proteome</keyword>
<dbReference type="Gene3D" id="1.10.418.10">
    <property type="entry name" value="Calponin-like domain"/>
    <property type="match status" value="1"/>
</dbReference>
<dbReference type="GO" id="GO:0051893">
    <property type="term" value="P:regulation of focal adhesion assembly"/>
    <property type="evidence" value="ECO:0007669"/>
    <property type="project" value="TreeGrafter"/>
</dbReference>
<feature type="region of interest" description="Disordered" evidence="2">
    <location>
        <begin position="456"/>
        <end position="516"/>
    </location>
</feature>
<feature type="compositionally biased region" description="Polar residues" evidence="2">
    <location>
        <begin position="268"/>
        <end position="277"/>
    </location>
</feature>
<dbReference type="AlphaFoldDB" id="A0A670J6P4"/>
<dbReference type="InterPro" id="IPR001997">
    <property type="entry name" value="Calponin/LIMCH1"/>
</dbReference>
<dbReference type="GO" id="GO:0001725">
    <property type="term" value="C:stress fiber"/>
    <property type="evidence" value="ECO:0007669"/>
    <property type="project" value="TreeGrafter"/>
</dbReference>
<gene>
    <name evidence="4" type="primary">LIMCH1</name>
</gene>
<feature type="region of interest" description="Disordered" evidence="2">
    <location>
        <begin position="290"/>
        <end position="309"/>
    </location>
</feature>
<feature type="domain" description="Calponin-homology (CH)" evidence="3">
    <location>
        <begin position="20"/>
        <end position="124"/>
    </location>
</feature>
<name>A0A670J6P4_PODMU</name>
<dbReference type="InterPro" id="IPR001715">
    <property type="entry name" value="CH_dom"/>
</dbReference>
<feature type="compositionally biased region" description="Polar residues" evidence="2">
    <location>
        <begin position="575"/>
        <end position="599"/>
    </location>
</feature>
<accession>A0A670J6P4</accession>
<dbReference type="InterPro" id="IPR031865">
    <property type="entry name" value="DUF4757"/>
</dbReference>
<organism evidence="4 5">
    <name type="scientific">Podarcis muralis</name>
    <name type="common">Wall lizard</name>
    <name type="synonym">Lacerta muralis</name>
    <dbReference type="NCBI Taxonomy" id="64176"/>
    <lineage>
        <taxon>Eukaryota</taxon>
        <taxon>Metazoa</taxon>
        <taxon>Chordata</taxon>
        <taxon>Craniata</taxon>
        <taxon>Vertebrata</taxon>
        <taxon>Euteleostomi</taxon>
        <taxon>Lepidosauria</taxon>
        <taxon>Squamata</taxon>
        <taxon>Bifurcata</taxon>
        <taxon>Unidentata</taxon>
        <taxon>Episquamata</taxon>
        <taxon>Laterata</taxon>
        <taxon>Lacertibaenia</taxon>
        <taxon>Lacertidae</taxon>
        <taxon>Podarcis</taxon>
    </lineage>
</organism>
<feature type="region of interest" description="Disordered" evidence="2">
    <location>
        <begin position="572"/>
        <end position="599"/>
    </location>
</feature>
<evidence type="ECO:0000313" key="5">
    <source>
        <dbReference type="Proteomes" id="UP000472272"/>
    </source>
</evidence>
<feature type="region of interest" description="Disordered" evidence="2">
    <location>
        <begin position="662"/>
        <end position="686"/>
    </location>
</feature>
<sequence>MASPGSGLLEATQPLGDSPEPALAEAQQWIEQVTGRTFGDKDFRSGLENGVLLCELLNSIKPGLVKKINRLPTPIAGLDNIALFLRGCKELGLKESQLFDPVDLQDNSSKATVRNLDCSRKLKNVLVTIYWLGKTANSSTGFSGATLNLREFEGLLTQLRKETEDVESPKRSIRDSGYVDCWDSERSDSLSPPRHGRDDSFDSLDSFGSRSQQTPSPDVVLRGSSDGRGSDSESDLPHRKLPDVKKDDMSARRTSYGEPKSVVPFNQYLPNKSNQTAYIPAPLRKKKAEREEFRKSWSTATSPLGGERPFRSVSMFDMRCADEAAVMQPHSQARHEKLQTIHHQLKEEEDRWQDDLARWKSRRRSASQDLFKKEAERKKMERLLTGTEEASERRKSIKTYREIVEEKERRERALHEAYKNARSREEADNILQQYIERFTISEAVLERLEMPKILERSHSAEPNSSSPPKDPNPLRYLRQQSLPAPKYTAKVEATIAPAGGSEASVSPGRTSPSKPFVSKAVPMLTAKPYSQPKSTQQVLRTFKVDGKVSMNGEAVNGVEEERERECTTLIFAPSPSRSPKSNSAVDGSSVEGEQNSPSTELVLKRLIEHSKDRAQTGVLTEEAKSINQNEKTDAERLSPDHKEFSTTVSRASPTVAMAEFSSVTNSSLSNHRKEMGSNEEPKTLERGQLKDVEAPVIQKVETLEAPVQDGSIIFPLLKIIPERSQVVLQNSAPQAGTENSDKSNRFGCWSWDPEEERKRQERWQHEQERVLQERYQKEQDKLKEEWEKAQKEVEEEERKYYEEERKIIEDTVVPFTVTSSSAEPLSTSSSVTDGNGTVNMVDVSYSEEEDKQKEDRTRKNLFSEQDGVPFSKSKEYEPWKENMSTVNKEEYIRTSKQRGNEQDPQMSRTERLQPTEMTLPLCQDVTWNQQLLSKQSPRVSDTKTEKLSIGT</sequence>
<reference evidence="4" key="2">
    <citation type="submission" date="2025-08" db="UniProtKB">
        <authorList>
            <consortium name="Ensembl"/>
        </authorList>
    </citation>
    <scope>IDENTIFICATION</scope>
</reference>
<dbReference type="Proteomes" id="UP000472272">
    <property type="component" value="Chromosome 9"/>
</dbReference>
<dbReference type="PANTHER" id="PTHR15551:SF3">
    <property type="entry name" value="LIM AND CALPONIN HOMOLOGY DOMAINS-CONTAINING PROTEIN 1"/>
    <property type="match status" value="1"/>
</dbReference>
<feature type="region of interest" description="Disordered" evidence="2">
    <location>
        <begin position="625"/>
        <end position="645"/>
    </location>
</feature>
<dbReference type="Ensembl" id="ENSPMRT00000020123.1">
    <property type="protein sequence ID" value="ENSPMRP00000018947.1"/>
    <property type="gene ID" value="ENSPMRG00000012232.1"/>
</dbReference>
<dbReference type="SUPFAM" id="SSF47576">
    <property type="entry name" value="Calponin-homology domain, CH-domain"/>
    <property type="match status" value="1"/>
</dbReference>
<feature type="compositionally biased region" description="Basic and acidic residues" evidence="2">
    <location>
        <begin position="671"/>
        <end position="686"/>
    </location>
</feature>
<evidence type="ECO:0000256" key="1">
    <source>
        <dbReference type="SAM" id="Coils"/>
    </source>
</evidence>
<dbReference type="GeneTree" id="ENSGT00950000183159"/>
<dbReference type="SMART" id="SM00033">
    <property type="entry name" value="CH"/>
    <property type="match status" value="1"/>
</dbReference>
<feature type="compositionally biased region" description="Basic and acidic residues" evidence="2">
    <location>
        <begin position="228"/>
        <end position="251"/>
    </location>
</feature>
<dbReference type="PROSITE" id="PS50021">
    <property type="entry name" value="CH"/>
    <property type="match status" value="1"/>
</dbReference>
<dbReference type="GO" id="GO:0031032">
    <property type="term" value="P:actomyosin structure organization"/>
    <property type="evidence" value="ECO:0007669"/>
    <property type="project" value="InterPro"/>
</dbReference>
<feature type="region of interest" description="Disordered" evidence="2">
    <location>
        <begin position="818"/>
        <end position="912"/>
    </location>
</feature>
<feature type="compositionally biased region" description="Low complexity" evidence="2">
    <location>
        <begin position="818"/>
        <end position="832"/>
    </location>
</feature>
<dbReference type="InterPro" id="IPR036872">
    <property type="entry name" value="CH_dom_sf"/>
</dbReference>
<reference evidence="4 5" key="1">
    <citation type="journal article" date="2019" name="Proc. Natl. Acad. Sci. U.S.A.">
        <title>Regulatory changes in pterin and carotenoid genes underlie balanced color polymorphisms in the wall lizard.</title>
        <authorList>
            <person name="Andrade P."/>
            <person name="Pinho C."/>
            <person name="Perez I de Lanuza G."/>
            <person name="Afonso S."/>
            <person name="Brejcha J."/>
            <person name="Rubin C.J."/>
            <person name="Wallerman O."/>
            <person name="Pereira P."/>
            <person name="Sabatino S.J."/>
            <person name="Bellati A."/>
            <person name="Pellitteri-Rosa D."/>
            <person name="Bosakova Z."/>
            <person name="Bunikis I."/>
            <person name="Carretero M.A."/>
            <person name="Feiner N."/>
            <person name="Marsik P."/>
            <person name="Pauperio F."/>
            <person name="Salvi D."/>
            <person name="Soler L."/>
            <person name="While G.M."/>
            <person name="Uller T."/>
            <person name="Font E."/>
            <person name="Andersson L."/>
            <person name="Carneiro M."/>
        </authorList>
    </citation>
    <scope>NUCLEOTIDE SEQUENCE</scope>
</reference>
<reference evidence="4" key="3">
    <citation type="submission" date="2025-09" db="UniProtKB">
        <authorList>
            <consortium name="Ensembl"/>
        </authorList>
    </citation>
    <scope>IDENTIFICATION</scope>
</reference>
<feature type="region of interest" description="Disordered" evidence="2">
    <location>
        <begin position="1"/>
        <end position="23"/>
    </location>
</feature>
<feature type="compositionally biased region" description="Basic and acidic residues" evidence="2">
    <location>
        <begin position="887"/>
        <end position="901"/>
    </location>
</feature>
<keyword evidence="1" id="KW-0175">Coiled coil</keyword>
<dbReference type="PRINTS" id="PR00888">
    <property type="entry name" value="SM22CALPONIN"/>
</dbReference>
<feature type="compositionally biased region" description="Basic and acidic residues" evidence="2">
    <location>
        <begin position="630"/>
        <end position="644"/>
    </location>
</feature>
<evidence type="ECO:0000259" key="3">
    <source>
        <dbReference type="PROSITE" id="PS50021"/>
    </source>
</evidence>
<dbReference type="PRINTS" id="PR00889">
    <property type="entry name" value="CALPONIN"/>
</dbReference>
<feature type="coiled-coil region" evidence="1">
    <location>
        <begin position="765"/>
        <end position="811"/>
    </location>
</feature>
<dbReference type="GO" id="GO:0003779">
    <property type="term" value="F:actin binding"/>
    <property type="evidence" value="ECO:0007669"/>
    <property type="project" value="InterPro"/>
</dbReference>
<evidence type="ECO:0000256" key="2">
    <source>
        <dbReference type="SAM" id="MobiDB-lite"/>
    </source>
</evidence>
<feature type="region of interest" description="Disordered" evidence="2">
    <location>
        <begin position="183"/>
        <end position="285"/>
    </location>
</feature>
<proteinExistence type="predicted"/>
<dbReference type="Pfam" id="PF00307">
    <property type="entry name" value="CH"/>
    <property type="match status" value="1"/>
</dbReference>
<dbReference type="InterPro" id="IPR003096">
    <property type="entry name" value="SM22_calponin"/>
</dbReference>
<dbReference type="PANTHER" id="PTHR15551">
    <property type="entry name" value="LIM DOMAIN ONLY 7"/>
    <property type="match status" value="1"/>
</dbReference>
<protein>
    <submittedName>
        <fullName evidence="4">LIM and calponin homology domains 1</fullName>
    </submittedName>
</protein>
<dbReference type="FunFam" id="1.10.418.10:FF:000038">
    <property type="entry name" value="LIM and calponin homology domains-containing protein 1"/>
    <property type="match status" value="1"/>
</dbReference>
<feature type="compositionally biased region" description="Polar residues" evidence="2">
    <location>
        <begin position="503"/>
        <end position="513"/>
    </location>
</feature>
<dbReference type="GO" id="GO:0051496">
    <property type="term" value="P:positive regulation of stress fiber assembly"/>
    <property type="evidence" value="ECO:0007669"/>
    <property type="project" value="TreeGrafter"/>
</dbReference>
<dbReference type="Pfam" id="PF15949">
    <property type="entry name" value="DUF4757"/>
    <property type="match status" value="1"/>
</dbReference>
<dbReference type="GO" id="GO:0032034">
    <property type="term" value="F:myosin II head/neck binding"/>
    <property type="evidence" value="ECO:0007669"/>
    <property type="project" value="TreeGrafter"/>
</dbReference>
<evidence type="ECO:0000313" key="4">
    <source>
        <dbReference type="Ensembl" id="ENSPMRP00000018947.1"/>
    </source>
</evidence>